<keyword evidence="2" id="KW-0472">Membrane</keyword>
<evidence type="ECO:0000259" key="3">
    <source>
        <dbReference type="Pfam" id="PF05532"/>
    </source>
</evidence>
<dbReference type="InterPro" id="IPR036629">
    <property type="entry name" value="YjbJ_sf"/>
</dbReference>
<feature type="transmembrane region" description="Helical" evidence="2">
    <location>
        <begin position="62"/>
        <end position="80"/>
    </location>
</feature>
<comment type="similarity">
    <text evidence="1">Belongs to the UPF0337 (CsbD) family.</text>
</comment>
<dbReference type="KEGG" id="bgv:CAL12_14015"/>
<evidence type="ECO:0000313" key="5">
    <source>
        <dbReference type="Proteomes" id="UP000194151"/>
    </source>
</evidence>
<reference evidence="4 5" key="1">
    <citation type="submission" date="2017-05" db="EMBL/GenBank/DDBJ databases">
        <title>Complete and WGS of Bordetella genogroups.</title>
        <authorList>
            <person name="Spilker T."/>
            <person name="LiPuma J."/>
        </authorList>
    </citation>
    <scope>NUCLEOTIDE SEQUENCE [LARGE SCALE GENOMIC DNA]</scope>
    <source>
        <strain evidence="4 5">AU19157</strain>
    </source>
</reference>
<keyword evidence="2" id="KW-1133">Transmembrane helix</keyword>
<evidence type="ECO:0000256" key="2">
    <source>
        <dbReference type="SAM" id="Phobius"/>
    </source>
</evidence>
<keyword evidence="5" id="KW-1185">Reference proteome</keyword>
<accession>A0A1W6YL55</accession>
<gene>
    <name evidence="4" type="ORF">CAL12_14015</name>
</gene>
<name>A0A1W6YL55_9BORD</name>
<organism evidence="4 5">
    <name type="scientific">Bordetella genomosp. 8</name>
    <dbReference type="NCBI Taxonomy" id="1416806"/>
    <lineage>
        <taxon>Bacteria</taxon>
        <taxon>Pseudomonadati</taxon>
        <taxon>Pseudomonadota</taxon>
        <taxon>Betaproteobacteria</taxon>
        <taxon>Burkholderiales</taxon>
        <taxon>Alcaligenaceae</taxon>
        <taxon>Bordetella</taxon>
    </lineage>
</organism>
<dbReference type="Proteomes" id="UP000194151">
    <property type="component" value="Chromosome"/>
</dbReference>
<dbReference type="Gene3D" id="1.10.1470.10">
    <property type="entry name" value="YjbJ"/>
    <property type="match status" value="1"/>
</dbReference>
<sequence>MLEKAEGTAQKWAGKAQDAIGEVTGDAGTQIKGKARELAGRTQESYGDALNMVRDCASSNPIATVAVAVGAGLLLGAMLSSRR</sequence>
<proteinExistence type="inferred from homology"/>
<dbReference type="OrthoDB" id="8637255at2"/>
<evidence type="ECO:0000313" key="4">
    <source>
        <dbReference type="EMBL" id="ARP81820.1"/>
    </source>
</evidence>
<evidence type="ECO:0000256" key="1">
    <source>
        <dbReference type="ARBA" id="ARBA00009129"/>
    </source>
</evidence>
<dbReference type="EMBL" id="CP021108">
    <property type="protein sequence ID" value="ARP81820.1"/>
    <property type="molecule type" value="Genomic_DNA"/>
</dbReference>
<feature type="domain" description="CsbD-like" evidence="3">
    <location>
        <begin position="3"/>
        <end position="53"/>
    </location>
</feature>
<dbReference type="Pfam" id="PF05532">
    <property type="entry name" value="CsbD"/>
    <property type="match status" value="1"/>
</dbReference>
<keyword evidence="2" id="KW-0812">Transmembrane</keyword>
<dbReference type="SUPFAM" id="SSF69047">
    <property type="entry name" value="Hypothetical protein YjbJ"/>
    <property type="match status" value="1"/>
</dbReference>
<dbReference type="STRING" id="1416806.CAL12_14015"/>
<protein>
    <recommendedName>
        <fullName evidence="3">CsbD-like domain-containing protein</fullName>
    </recommendedName>
</protein>
<dbReference type="RefSeq" id="WP_086065005.1">
    <property type="nucleotide sequence ID" value="NZ_CP021108.1"/>
</dbReference>
<dbReference type="InterPro" id="IPR008462">
    <property type="entry name" value="CsbD"/>
</dbReference>
<dbReference type="AlphaFoldDB" id="A0A1W6YL55"/>